<gene>
    <name evidence="5" type="ORF">ACFFJP_01260</name>
</gene>
<dbReference type="Proteomes" id="UP001589813">
    <property type="component" value="Unassembled WGS sequence"/>
</dbReference>
<dbReference type="Pfam" id="PF00005">
    <property type="entry name" value="ABC_tran"/>
    <property type="match status" value="1"/>
</dbReference>
<dbReference type="CDD" id="cd03230">
    <property type="entry name" value="ABC_DR_subfamily_A"/>
    <property type="match status" value="1"/>
</dbReference>
<proteinExistence type="predicted"/>
<accession>A0ABV6B954</accession>
<dbReference type="PANTHER" id="PTHR42711">
    <property type="entry name" value="ABC TRANSPORTER ATP-BINDING PROTEIN"/>
    <property type="match status" value="1"/>
</dbReference>
<keyword evidence="2" id="KW-0547">Nucleotide-binding</keyword>
<protein>
    <submittedName>
        <fullName evidence="5">ABC transporter ATP-binding protein</fullName>
    </submittedName>
</protein>
<dbReference type="InterPro" id="IPR050763">
    <property type="entry name" value="ABC_transporter_ATP-binding"/>
</dbReference>
<dbReference type="RefSeq" id="WP_377239615.1">
    <property type="nucleotide sequence ID" value="NZ_JBHLXP010000001.1"/>
</dbReference>
<dbReference type="EMBL" id="JBHLXP010000001">
    <property type="protein sequence ID" value="MFC0046914.1"/>
    <property type="molecule type" value="Genomic_DNA"/>
</dbReference>
<evidence type="ECO:0000313" key="6">
    <source>
        <dbReference type="Proteomes" id="UP001589813"/>
    </source>
</evidence>
<dbReference type="PROSITE" id="PS50893">
    <property type="entry name" value="ABC_TRANSPORTER_2"/>
    <property type="match status" value="1"/>
</dbReference>
<dbReference type="InterPro" id="IPR027417">
    <property type="entry name" value="P-loop_NTPase"/>
</dbReference>
<evidence type="ECO:0000259" key="4">
    <source>
        <dbReference type="PROSITE" id="PS50893"/>
    </source>
</evidence>
<sequence>MTEPLIHIRQLSHSYGNTPVLQQLSAELYGGEIIAVLGANGAGKTTLIQLMLGLLSQQQGEIKILGQVPAQIRRDPQLSGQLGVMLQQASLPGQLTVLEQLRLFSAYYPAPLDLQTLIERFGLQSYLQQRCSSLSGGQRQSLLLALALLGQPKILFLDEPTVGMDVEARQRFWQLIRTARAEGLCILLTTHYLEEADALADRILLLKDGQFIADTSPTALKAGLSQRQIRCRSSLSPADLLQLPGVSAVLPLADHQVQISSSRVEDCLRQLLQQDPQLCDLTVSAASLEQAFLQLTQTHEETH</sequence>
<keyword evidence="6" id="KW-1185">Reference proteome</keyword>
<dbReference type="PANTHER" id="PTHR42711:SF17">
    <property type="entry name" value="ABC TRANSPORTER ATP-BINDING PROTEIN"/>
    <property type="match status" value="1"/>
</dbReference>
<dbReference type="InterPro" id="IPR003593">
    <property type="entry name" value="AAA+_ATPase"/>
</dbReference>
<evidence type="ECO:0000256" key="3">
    <source>
        <dbReference type="ARBA" id="ARBA00022840"/>
    </source>
</evidence>
<dbReference type="SMART" id="SM00382">
    <property type="entry name" value="AAA"/>
    <property type="match status" value="1"/>
</dbReference>
<evidence type="ECO:0000256" key="1">
    <source>
        <dbReference type="ARBA" id="ARBA00022448"/>
    </source>
</evidence>
<dbReference type="GO" id="GO:0005524">
    <property type="term" value="F:ATP binding"/>
    <property type="evidence" value="ECO:0007669"/>
    <property type="project" value="UniProtKB-KW"/>
</dbReference>
<reference evidence="5 6" key="1">
    <citation type="submission" date="2024-09" db="EMBL/GenBank/DDBJ databases">
        <authorList>
            <person name="Sun Q."/>
            <person name="Mori K."/>
        </authorList>
    </citation>
    <scope>NUCLEOTIDE SEQUENCE [LARGE SCALE GENOMIC DNA]</scope>
    <source>
        <strain evidence="5 6">KCTC 23315</strain>
    </source>
</reference>
<evidence type="ECO:0000313" key="5">
    <source>
        <dbReference type="EMBL" id="MFC0046914.1"/>
    </source>
</evidence>
<dbReference type="SUPFAM" id="SSF52540">
    <property type="entry name" value="P-loop containing nucleoside triphosphate hydrolases"/>
    <property type="match status" value="1"/>
</dbReference>
<evidence type="ECO:0000256" key="2">
    <source>
        <dbReference type="ARBA" id="ARBA00022741"/>
    </source>
</evidence>
<feature type="domain" description="ABC transporter" evidence="4">
    <location>
        <begin position="6"/>
        <end position="233"/>
    </location>
</feature>
<organism evidence="5 6">
    <name type="scientific">Rheinheimera tilapiae</name>
    <dbReference type="NCBI Taxonomy" id="875043"/>
    <lineage>
        <taxon>Bacteria</taxon>
        <taxon>Pseudomonadati</taxon>
        <taxon>Pseudomonadota</taxon>
        <taxon>Gammaproteobacteria</taxon>
        <taxon>Chromatiales</taxon>
        <taxon>Chromatiaceae</taxon>
        <taxon>Rheinheimera</taxon>
    </lineage>
</organism>
<comment type="caution">
    <text evidence="5">The sequence shown here is derived from an EMBL/GenBank/DDBJ whole genome shotgun (WGS) entry which is preliminary data.</text>
</comment>
<dbReference type="Gene3D" id="3.40.50.300">
    <property type="entry name" value="P-loop containing nucleotide triphosphate hydrolases"/>
    <property type="match status" value="1"/>
</dbReference>
<keyword evidence="1" id="KW-0813">Transport</keyword>
<dbReference type="InterPro" id="IPR003439">
    <property type="entry name" value="ABC_transporter-like_ATP-bd"/>
</dbReference>
<keyword evidence="3 5" id="KW-0067">ATP-binding</keyword>
<name>A0ABV6B954_9GAMM</name>